<organism evidence="1 2">
    <name type="scientific">Coffea canephora</name>
    <name type="common">Robusta coffee</name>
    <dbReference type="NCBI Taxonomy" id="49390"/>
    <lineage>
        <taxon>Eukaryota</taxon>
        <taxon>Viridiplantae</taxon>
        <taxon>Streptophyta</taxon>
        <taxon>Embryophyta</taxon>
        <taxon>Tracheophyta</taxon>
        <taxon>Spermatophyta</taxon>
        <taxon>Magnoliopsida</taxon>
        <taxon>eudicotyledons</taxon>
        <taxon>Gunneridae</taxon>
        <taxon>Pentapetalae</taxon>
        <taxon>asterids</taxon>
        <taxon>lamiids</taxon>
        <taxon>Gentianales</taxon>
        <taxon>Rubiaceae</taxon>
        <taxon>Ixoroideae</taxon>
        <taxon>Gardenieae complex</taxon>
        <taxon>Bertiereae - Coffeeae clade</taxon>
        <taxon>Coffeeae</taxon>
        <taxon>Coffea</taxon>
    </lineage>
</organism>
<dbReference type="EMBL" id="HG739145">
    <property type="protein sequence ID" value="CDP12001.1"/>
    <property type="molecule type" value="Genomic_DNA"/>
</dbReference>
<protein>
    <submittedName>
        <fullName evidence="1">Uncharacterized protein</fullName>
    </submittedName>
</protein>
<reference evidence="2" key="1">
    <citation type="journal article" date="2014" name="Science">
        <title>The coffee genome provides insight into the convergent evolution of caffeine biosynthesis.</title>
        <authorList>
            <person name="Denoeud F."/>
            <person name="Carretero-Paulet L."/>
            <person name="Dereeper A."/>
            <person name="Droc G."/>
            <person name="Guyot R."/>
            <person name="Pietrella M."/>
            <person name="Zheng C."/>
            <person name="Alberti A."/>
            <person name="Anthony F."/>
            <person name="Aprea G."/>
            <person name="Aury J.M."/>
            <person name="Bento P."/>
            <person name="Bernard M."/>
            <person name="Bocs S."/>
            <person name="Campa C."/>
            <person name="Cenci A."/>
            <person name="Combes M.C."/>
            <person name="Crouzillat D."/>
            <person name="Da Silva C."/>
            <person name="Daddiego L."/>
            <person name="De Bellis F."/>
            <person name="Dussert S."/>
            <person name="Garsmeur O."/>
            <person name="Gayraud T."/>
            <person name="Guignon V."/>
            <person name="Jahn K."/>
            <person name="Jamilloux V."/>
            <person name="Joet T."/>
            <person name="Labadie K."/>
            <person name="Lan T."/>
            <person name="Leclercq J."/>
            <person name="Lepelley M."/>
            <person name="Leroy T."/>
            <person name="Li L.T."/>
            <person name="Librado P."/>
            <person name="Lopez L."/>
            <person name="Munoz A."/>
            <person name="Noel B."/>
            <person name="Pallavicini A."/>
            <person name="Perrotta G."/>
            <person name="Poncet V."/>
            <person name="Pot D."/>
            <person name="Priyono X."/>
            <person name="Rigoreau M."/>
            <person name="Rouard M."/>
            <person name="Rozas J."/>
            <person name="Tranchant-Dubreuil C."/>
            <person name="VanBuren R."/>
            <person name="Zhang Q."/>
            <person name="Andrade A.C."/>
            <person name="Argout X."/>
            <person name="Bertrand B."/>
            <person name="de Kochko A."/>
            <person name="Graziosi G."/>
            <person name="Henry R.J."/>
            <person name="Jayarama X."/>
            <person name="Ming R."/>
            <person name="Nagai C."/>
            <person name="Rounsley S."/>
            <person name="Sankoff D."/>
            <person name="Giuliano G."/>
            <person name="Albert V.A."/>
            <person name="Wincker P."/>
            <person name="Lashermes P."/>
        </authorList>
    </citation>
    <scope>NUCLEOTIDE SEQUENCE [LARGE SCALE GENOMIC DNA]</scope>
    <source>
        <strain evidence="2">cv. DH200-94</strain>
    </source>
</reference>
<gene>
    <name evidence="1" type="ORF">GSCOC_T00035349001</name>
</gene>
<dbReference type="Proteomes" id="UP000295252">
    <property type="component" value="Chromosome II"/>
</dbReference>
<accession>A0A068UU95</accession>
<dbReference type="PhylomeDB" id="A0A068UU95"/>
<evidence type="ECO:0000313" key="2">
    <source>
        <dbReference type="Proteomes" id="UP000295252"/>
    </source>
</evidence>
<dbReference type="Gramene" id="CDP12001">
    <property type="protein sequence ID" value="CDP12001"/>
    <property type="gene ID" value="GSCOC_T00035349001"/>
</dbReference>
<dbReference type="PANTHER" id="PTHR48044">
    <property type="entry name" value="GLYCOSYLTRANSFERASE"/>
    <property type="match status" value="1"/>
</dbReference>
<dbReference type="SUPFAM" id="SSF53756">
    <property type="entry name" value="UDP-Glycosyltransferase/glycogen phosphorylase"/>
    <property type="match status" value="1"/>
</dbReference>
<dbReference type="GO" id="GO:0008194">
    <property type="term" value="F:UDP-glycosyltransferase activity"/>
    <property type="evidence" value="ECO:0007669"/>
    <property type="project" value="UniProtKB-ARBA"/>
</dbReference>
<keyword evidence="2" id="KW-1185">Reference proteome</keyword>
<proteinExistence type="predicted"/>
<dbReference type="PANTHER" id="PTHR48044:SF29">
    <property type="entry name" value="GLYCOSYLTRANSFERASE"/>
    <property type="match status" value="1"/>
</dbReference>
<dbReference type="GO" id="GO:1901135">
    <property type="term" value="P:carbohydrate derivative metabolic process"/>
    <property type="evidence" value="ECO:0007669"/>
    <property type="project" value="UniProtKB-ARBA"/>
</dbReference>
<dbReference type="Gene3D" id="3.40.50.2000">
    <property type="entry name" value="Glycogen Phosphorylase B"/>
    <property type="match status" value="1"/>
</dbReference>
<dbReference type="AlphaFoldDB" id="A0A068UU95"/>
<dbReference type="InParanoid" id="A0A068UU95"/>
<sequence length="63" mass="7185">MFLLEAKSFCPRKMEEMAYGLELSNANFIWVVRFPVGHATALEEALPERFLERVKEIGVVVDG</sequence>
<name>A0A068UU95_COFCA</name>
<evidence type="ECO:0000313" key="1">
    <source>
        <dbReference type="EMBL" id="CDP12001.1"/>
    </source>
</evidence>